<dbReference type="Proteomes" id="UP001595814">
    <property type="component" value="Unassembled WGS sequence"/>
</dbReference>
<evidence type="ECO:0000313" key="8">
    <source>
        <dbReference type="Proteomes" id="UP001595814"/>
    </source>
</evidence>
<keyword evidence="4" id="KW-0804">Transcription</keyword>
<comment type="caution">
    <text evidence="7">The sequence shown here is derived from an EMBL/GenBank/DDBJ whole genome shotgun (WGS) entry which is preliminary data.</text>
</comment>
<keyword evidence="3 5" id="KW-0238">DNA-binding</keyword>
<dbReference type="EMBL" id="JBHSAW010000004">
    <property type="protein sequence ID" value="MFC4095632.1"/>
    <property type="molecule type" value="Genomic_DNA"/>
</dbReference>
<dbReference type="PROSITE" id="PS50977">
    <property type="entry name" value="HTH_TETR_2"/>
    <property type="match status" value="1"/>
</dbReference>
<keyword evidence="8" id="KW-1185">Reference proteome</keyword>
<dbReference type="Pfam" id="PF00440">
    <property type="entry name" value="TetR_N"/>
    <property type="match status" value="1"/>
</dbReference>
<evidence type="ECO:0000256" key="1">
    <source>
        <dbReference type="ARBA" id="ARBA00022491"/>
    </source>
</evidence>
<reference evidence="8" key="1">
    <citation type="journal article" date="2019" name="Int. J. Syst. Evol. Microbiol.">
        <title>The Global Catalogue of Microorganisms (GCM) 10K type strain sequencing project: providing services to taxonomists for standard genome sequencing and annotation.</title>
        <authorList>
            <consortium name="The Broad Institute Genomics Platform"/>
            <consortium name="The Broad Institute Genome Sequencing Center for Infectious Disease"/>
            <person name="Wu L."/>
            <person name="Ma J."/>
        </authorList>
    </citation>
    <scope>NUCLEOTIDE SEQUENCE [LARGE SCALE GENOMIC DNA]</scope>
    <source>
        <strain evidence="8">CECT 7477</strain>
    </source>
</reference>
<accession>A0ABV8JRH5</accession>
<dbReference type="PRINTS" id="PR00455">
    <property type="entry name" value="HTHTETR"/>
</dbReference>
<dbReference type="InterPro" id="IPR036271">
    <property type="entry name" value="Tet_transcr_reg_TetR-rel_C_sf"/>
</dbReference>
<keyword evidence="2" id="KW-0805">Transcription regulation</keyword>
<evidence type="ECO:0000256" key="4">
    <source>
        <dbReference type="ARBA" id="ARBA00023163"/>
    </source>
</evidence>
<evidence type="ECO:0000259" key="6">
    <source>
        <dbReference type="PROSITE" id="PS50977"/>
    </source>
</evidence>
<gene>
    <name evidence="7" type="ORF">ACFOUT_07080</name>
</gene>
<proteinExistence type="predicted"/>
<dbReference type="SUPFAM" id="SSF48498">
    <property type="entry name" value="Tetracyclin repressor-like, C-terminal domain"/>
    <property type="match status" value="1"/>
</dbReference>
<dbReference type="Gene3D" id="1.10.357.10">
    <property type="entry name" value="Tetracycline Repressor, domain 2"/>
    <property type="match status" value="1"/>
</dbReference>
<dbReference type="InterPro" id="IPR009057">
    <property type="entry name" value="Homeodomain-like_sf"/>
</dbReference>
<feature type="domain" description="HTH tetR-type" evidence="6">
    <location>
        <begin position="1"/>
        <end position="61"/>
    </location>
</feature>
<dbReference type="InterPro" id="IPR001647">
    <property type="entry name" value="HTH_TetR"/>
</dbReference>
<dbReference type="Gene3D" id="1.10.10.60">
    <property type="entry name" value="Homeodomain-like"/>
    <property type="match status" value="1"/>
</dbReference>
<protein>
    <submittedName>
        <fullName evidence="7">TetR/AcrR family transcriptional regulator</fullName>
    </submittedName>
</protein>
<evidence type="ECO:0000313" key="7">
    <source>
        <dbReference type="EMBL" id="MFC4095632.1"/>
    </source>
</evidence>
<dbReference type="PANTHER" id="PTHR30055:SF175">
    <property type="entry name" value="HTH-TYPE TRANSCRIPTIONAL REPRESSOR KSTR2"/>
    <property type="match status" value="1"/>
</dbReference>
<evidence type="ECO:0000256" key="2">
    <source>
        <dbReference type="ARBA" id="ARBA00023015"/>
    </source>
</evidence>
<feature type="DNA-binding region" description="H-T-H motif" evidence="5">
    <location>
        <begin position="24"/>
        <end position="43"/>
    </location>
</feature>
<dbReference type="SUPFAM" id="SSF46689">
    <property type="entry name" value="Homeodomain-like"/>
    <property type="match status" value="1"/>
</dbReference>
<organism evidence="7 8">
    <name type="scientific">Euzebyella saccharophila</name>
    <dbReference type="NCBI Taxonomy" id="679664"/>
    <lineage>
        <taxon>Bacteria</taxon>
        <taxon>Pseudomonadati</taxon>
        <taxon>Bacteroidota</taxon>
        <taxon>Flavobacteriia</taxon>
        <taxon>Flavobacteriales</taxon>
        <taxon>Flavobacteriaceae</taxon>
        <taxon>Euzebyella</taxon>
    </lineage>
</organism>
<dbReference type="PANTHER" id="PTHR30055">
    <property type="entry name" value="HTH-TYPE TRANSCRIPTIONAL REGULATOR RUTR"/>
    <property type="match status" value="1"/>
</dbReference>
<name>A0ABV8JRH5_9FLAO</name>
<evidence type="ECO:0000256" key="5">
    <source>
        <dbReference type="PROSITE-ProRule" id="PRU00335"/>
    </source>
</evidence>
<dbReference type="InterPro" id="IPR050109">
    <property type="entry name" value="HTH-type_TetR-like_transc_reg"/>
</dbReference>
<sequence>MQERTAVLEQALSLFTKYGCKRVSMDDVARALSISKKTLYNHFKTKNELVLESVAHLLQRTHLKMSNFFEISEGHNDPFKRIIQIYRVGLKELRNLSPTFLFGLKKYYPEAFKLYNDFRQGIVWTYILDLLQEAKTKGLIRPGINLKLICELFLLRTDEIILPHSEFFDNYTTEELLEHLVIVPLQGIRA</sequence>
<keyword evidence="1" id="KW-0678">Repressor</keyword>
<dbReference type="RefSeq" id="WP_192460705.1">
    <property type="nucleotide sequence ID" value="NZ_JACYFJ010000001.1"/>
</dbReference>
<evidence type="ECO:0000256" key="3">
    <source>
        <dbReference type="ARBA" id="ARBA00023125"/>
    </source>
</evidence>